<evidence type="ECO:0000313" key="3">
    <source>
        <dbReference type="Proteomes" id="UP001165060"/>
    </source>
</evidence>
<organism evidence="2 3">
    <name type="scientific">Tetraparma gracilis</name>
    <dbReference type="NCBI Taxonomy" id="2962635"/>
    <lineage>
        <taxon>Eukaryota</taxon>
        <taxon>Sar</taxon>
        <taxon>Stramenopiles</taxon>
        <taxon>Ochrophyta</taxon>
        <taxon>Bolidophyceae</taxon>
        <taxon>Parmales</taxon>
        <taxon>Triparmaceae</taxon>
        <taxon>Tetraparma</taxon>
    </lineage>
</organism>
<dbReference type="SMART" id="SM00327">
    <property type="entry name" value="VWA"/>
    <property type="match status" value="1"/>
</dbReference>
<dbReference type="InterPro" id="IPR002035">
    <property type="entry name" value="VWF_A"/>
</dbReference>
<evidence type="ECO:0000313" key="2">
    <source>
        <dbReference type="EMBL" id="GMI28668.1"/>
    </source>
</evidence>
<dbReference type="Gene3D" id="3.40.50.410">
    <property type="entry name" value="von Willebrand factor, type A domain"/>
    <property type="match status" value="1"/>
</dbReference>
<dbReference type="Pfam" id="PF00092">
    <property type="entry name" value="VWA"/>
    <property type="match status" value="1"/>
</dbReference>
<accession>A0ABQ6MLF5</accession>
<keyword evidence="3" id="KW-1185">Reference proteome</keyword>
<protein>
    <recommendedName>
        <fullName evidence="1">VWFA domain-containing protein</fullName>
    </recommendedName>
</protein>
<proteinExistence type="predicted"/>
<feature type="domain" description="VWFA" evidence="1">
    <location>
        <begin position="36"/>
        <end position="215"/>
    </location>
</feature>
<dbReference type="PROSITE" id="PS50234">
    <property type="entry name" value="VWFA"/>
    <property type="match status" value="1"/>
</dbReference>
<name>A0ABQ6MLF5_9STRA</name>
<dbReference type="InterPro" id="IPR051266">
    <property type="entry name" value="CLCR"/>
</dbReference>
<dbReference type="PANTHER" id="PTHR10579:SF43">
    <property type="entry name" value="ZINC FINGER (C3HC4-TYPE RING FINGER) FAMILY PROTEIN"/>
    <property type="match status" value="1"/>
</dbReference>
<dbReference type="InterPro" id="IPR036465">
    <property type="entry name" value="vWFA_dom_sf"/>
</dbReference>
<dbReference type="SUPFAM" id="SSF53300">
    <property type="entry name" value="vWA-like"/>
    <property type="match status" value="1"/>
</dbReference>
<evidence type="ECO:0000259" key="1">
    <source>
        <dbReference type="PROSITE" id="PS50234"/>
    </source>
</evidence>
<dbReference type="EMBL" id="BRYB01001564">
    <property type="protein sequence ID" value="GMI28668.1"/>
    <property type="molecule type" value="Genomic_DNA"/>
</dbReference>
<gene>
    <name evidence="2" type="ORF">TeGR_g1281</name>
</gene>
<dbReference type="PANTHER" id="PTHR10579">
    <property type="entry name" value="CALCIUM-ACTIVATED CHLORIDE CHANNEL REGULATOR"/>
    <property type="match status" value="1"/>
</dbReference>
<comment type="caution">
    <text evidence="2">The sequence shown here is derived from an EMBL/GenBank/DDBJ whole genome shotgun (WGS) entry which is preliminary data.</text>
</comment>
<reference evidence="2 3" key="1">
    <citation type="journal article" date="2023" name="Commun. Biol.">
        <title>Genome analysis of Parmales, the sister group of diatoms, reveals the evolutionary specialization of diatoms from phago-mixotrophs to photoautotrophs.</title>
        <authorList>
            <person name="Ban H."/>
            <person name="Sato S."/>
            <person name="Yoshikawa S."/>
            <person name="Yamada K."/>
            <person name="Nakamura Y."/>
            <person name="Ichinomiya M."/>
            <person name="Sato N."/>
            <person name="Blanc-Mathieu R."/>
            <person name="Endo H."/>
            <person name="Kuwata A."/>
            <person name="Ogata H."/>
        </authorList>
    </citation>
    <scope>NUCLEOTIDE SEQUENCE [LARGE SCALE GENOMIC DNA]</scope>
</reference>
<dbReference type="Proteomes" id="UP001165060">
    <property type="component" value="Unassembled WGS sequence"/>
</dbReference>
<sequence>MNSTLPASSPPSSNSYCATLTALPAPESEDDRGSLDIAVALDISGSMSGRKLDLCKQTLETLLGELKSTDRFSLTVFSDEAEIVVPLAGMGSVAKASALQRVKRLHTKGCTNLSGGLTSAVQELKDVATPNAVRSVLLLTDGHANRGVSEDGAIVRLLKGCLGSDGDNISVNVMGYGSDHNADLLQSLSQVSETSGSYYFIEHADNVSSAFGDCLGGLLSVSAQNIRVKIQGEGVAVLHDKAVKAADDSYVVSLGDMFADETKDIVMTGPAVATTVRVQVEYLDVVNARPVVSQVTECTVTVGGALGGFNKHVAVQVLRVQVVRAMQEAHKLARGGLEAARAKMTETIAEIQRVRQQMGSVSAEEAAALDTLLGDCNDALSSMSSMYEYEGRGSKTMMSKMQMHSAQRCNASGEEANMYRAARSKKASMVTKFAGMSR</sequence>